<evidence type="ECO:0000256" key="2">
    <source>
        <dbReference type="ARBA" id="ARBA00022485"/>
    </source>
</evidence>
<keyword evidence="4" id="KW-0249">Electron transport</keyword>
<dbReference type="AlphaFoldDB" id="X1BEE8"/>
<evidence type="ECO:0000256" key="1">
    <source>
        <dbReference type="ARBA" id="ARBA00022448"/>
    </source>
</evidence>
<feature type="domain" description="4Fe-4S ferredoxin-type" evidence="7">
    <location>
        <begin position="108"/>
        <end position="137"/>
    </location>
</feature>
<dbReference type="GO" id="GO:0046872">
    <property type="term" value="F:metal ion binding"/>
    <property type="evidence" value="ECO:0007669"/>
    <property type="project" value="UniProtKB-KW"/>
</dbReference>
<comment type="caution">
    <text evidence="8">The sequence shown here is derived from an EMBL/GenBank/DDBJ whole genome shotgun (WGS) entry which is preliminary data.</text>
</comment>
<feature type="domain" description="4Fe-4S ferredoxin-type" evidence="7">
    <location>
        <begin position="4"/>
        <end position="23"/>
    </location>
</feature>
<feature type="domain" description="4Fe-4S ferredoxin-type" evidence="7">
    <location>
        <begin position="44"/>
        <end position="76"/>
    </location>
</feature>
<dbReference type="GO" id="GO:0051539">
    <property type="term" value="F:4 iron, 4 sulfur cluster binding"/>
    <property type="evidence" value="ECO:0007669"/>
    <property type="project" value="UniProtKB-KW"/>
</dbReference>
<dbReference type="PROSITE" id="PS51379">
    <property type="entry name" value="4FE4S_FER_2"/>
    <property type="match status" value="4"/>
</dbReference>
<accession>X1BEE8</accession>
<keyword evidence="3" id="KW-0479">Metal-binding</keyword>
<dbReference type="InterPro" id="IPR017896">
    <property type="entry name" value="4Fe4S_Fe-S-bd"/>
</dbReference>
<dbReference type="Pfam" id="PF13247">
    <property type="entry name" value="Fer4_11"/>
    <property type="match status" value="1"/>
</dbReference>
<organism evidence="8">
    <name type="scientific">marine sediment metagenome</name>
    <dbReference type="NCBI Taxonomy" id="412755"/>
    <lineage>
        <taxon>unclassified sequences</taxon>
        <taxon>metagenomes</taxon>
        <taxon>ecological metagenomes</taxon>
    </lineage>
</organism>
<keyword evidence="2" id="KW-0004">4Fe-4S</keyword>
<evidence type="ECO:0000256" key="5">
    <source>
        <dbReference type="ARBA" id="ARBA00023004"/>
    </source>
</evidence>
<dbReference type="SUPFAM" id="SSF54862">
    <property type="entry name" value="4Fe-4S ferredoxins"/>
    <property type="match status" value="1"/>
</dbReference>
<sequence>MQRKILLVDVDKCTGCRICELACSWIHEGVFNPLKSRISVISLRRDGIDIPMVCQQCDTPLCQDVCPTAAISRDEETGAMIVDENRCIGCRMCLVACPFGGLSLHTEKHVVIKCDLCGGDPACVKYCPVKAIEYIKADKVGLTRKRAGAEKLSKLFSLVSKEVS</sequence>
<dbReference type="Pfam" id="PF12800">
    <property type="entry name" value="Fer4_4"/>
    <property type="match status" value="1"/>
</dbReference>
<evidence type="ECO:0000256" key="3">
    <source>
        <dbReference type="ARBA" id="ARBA00022723"/>
    </source>
</evidence>
<dbReference type="PROSITE" id="PS00198">
    <property type="entry name" value="4FE4S_FER_1"/>
    <property type="match status" value="1"/>
</dbReference>
<evidence type="ECO:0000256" key="6">
    <source>
        <dbReference type="ARBA" id="ARBA00023014"/>
    </source>
</evidence>
<evidence type="ECO:0000256" key="4">
    <source>
        <dbReference type="ARBA" id="ARBA00022982"/>
    </source>
</evidence>
<evidence type="ECO:0000259" key="7">
    <source>
        <dbReference type="PROSITE" id="PS51379"/>
    </source>
</evidence>
<proteinExistence type="predicted"/>
<protein>
    <recommendedName>
        <fullName evidence="7">4Fe-4S ferredoxin-type domain-containing protein</fullName>
    </recommendedName>
</protein>
<dbReference type="PANTHER" id="PTHR42859">
    <property type="entry name" value="OXIDOREDUCTASE"/>
    <property type="match status" value="1"/>
</dbReference>
<keyword evidence="6" id="KW-0411">Iron-sulfur</keyword>
<evidence type="ECO:0000313" key="8">
    <source>
        <dbReference type="EMBL" id="GAG70386.1"/>
    </source>
</evidence>
<dbReference type="InterPro" id="IPR017900">
    <property type="entry name" value="4Fe4S_Fe_S_CS"/>
</dbReference>
<feature type="domain" description="4Fe-4S ferredoxin-type" evidence="7">
    <location>
        <begin position="78"/>
        <end position="107"/>
    </location>
</feature>
<dbReference type="InterPro" id="IPR050294">
    <property type="entry name" value="RnfB_subfamily"/>
</dbReference>
<reference evidence="8" key="1">
    <citation type="journal article" date="2014" name="Front. Microbiol.">
        <title>High frequency of phylogenetically diverse reductive dehalogenase-homologous genes in deep subseafloor sedimentary metagenomes.</title>
        <authorList>
            <person name="Kawai M."/>
            <person name="Futagami T."/>
            <person name="Toyoda A."/>
            <person name="Takaki Y."/>
            <person name="Nishi S."/>
            <person name="Hori S."/>
            <person name="Arai W."/>
            <person name="Tsubouchi T."/>
            <person name="Morono Y."/>
            <person name="Uchiyama I."/>
            <person name="Ito T."/>
            <person name="Fujiyama A."/>
            <person name="Inagaki F."/>
            <person name="Takami H."/>
        </authorList>
    </citation>
    <scope>NUCLEOTIDE SEQUENCE</scope>
    <source>
        <strain evidence="8">Expedition CK06-06</strain>
    </source>
</reference>
<name>X1BEE8_9ZZZZ</name>
<dbReference type="PANTHER" id="PTHR42859:SF10">
    <property type="entry name" value="DIMETHYLSULFOXIDE REDUCTASE CHAIN B"/>
    <property type="match status" value="1"/>
</dbReference>
<keyword evidence="5" id="KW-0408">Iron</keyword>
<dbReference type="CDD" id="cd10550">
    <property type="entry name" value="DMSOR_beta_like"/>
    <property type="match status" value="1"/>
</dbReference>
<dbReference type="Gene3D" id="3.30.70.20">
    <property type="match status" value="2"/>
</dbReference>
<dbReference type="EMBL" id="BART01000314">
    <property type="protein sequence ID" value="GAG70386.1"/>
    <property type="molecule type" value="Genomic_DNA"/>
</dbReference>
<gene>
    <name evidence="8" type="ORF">S01H4_01662</name>
</gene>
<keyword evidence="1" id="KW-0813">Transport</keyword>